<feature type="compositionally biased region" description="Basic and acidic residues" evidence="2">
    <location>
        <begin position="1"/>
        <end position="16"/>
    </location>
</feature>
<proteinExistence type="predicted"/>
<dbReference type="Gene3D" id="1.25.40.590">
    <property type="entry name" value="Type IV / VI secretion system, DotU"/>
    <property type="match status" value="1"/>
</dbReference>
<protein>
    <submittedName>
        <fullName evidence="4">Type VI secretion system protein TssL, long form</fullName>
    </submittedName>
</protein>
<organism evidence="4 5">
    <name type="scientific">Paracraurococcus lichenis</name>
    <dbReference type="NCBI Taxonomy" id="3064888"/>
    <lineage>
        <taxon>Bacteria</taxon>
        <taxon>Pseudomonadati</taxon>
        <taxon>Pseudomonadota</taxon>
        <taxon>Alphaproteobacteria</taxon>
        <taxon>Acetobacterales</taxon>
        <taxon>Roseomonadaceae</taxon>
        <taxon>Paracraurococcus</taxon>
    </lineage>
</organism>
<dbReference type="InterPro" id="IPR017733">
    <property type="entry name" value="OmpA-like_dom_proteobacteria"/>
</dbReference>
<dbReference type="InterPro" id="IPR006665">
    <property type="entry name" value="OmpA-like"/>
</dbReference>
<dbReference type="PROSITE" id="PS51123">
    <property type="entry name" value="OMPA_2"/>
    <property type="match status" value="1"/>
</dbReference>
<reference evidence="4 5" key="1">
    <citation type="submission" date="2023-08" db="EMBL/GenBank/DDBJ databases">
        <title>The draft genome sequence of Paracraurococcus sp. LOR1-02.</title>
        <authorList>
            <person name="Kingkaew E."/>
            <person name="Tanasupawat S."/>
        </authorList>
    </citation>
    <scope>NUCLEOTIDE SEQUENCE [LARGE SCALE GENOMIC DNA]</scope>
    <source>
        <strain evidence="4 5">LOR1-02</strain>
    </source>
</reference>
<dbReference type="InterPro" id="IPR036737">
    <property type="entry name" value="OmpA-like_sf"/>
</dbReference>
<feature type="domain" description="OmpA-like" evidence="3">
    <location>
        <begin position="345"/>
        <end position="465"/>
    </location>
</feature>
<dbReference type="CDD" id="cd07185">
    <property type="entry name" value="OmpA_C-like"/>
    <property type="match status" value="1"/>
</dbReference>
<dbReference type="Pfam" id="PF00691">
    <property type="entry name" value="OmpA"/>
    <property type="match status" value="1"/>
</dbReference>
<dbReference type="PANTHER" id="PTHR38033:SF1">
    <property type="entry name" value="DOTU FAMILY TYPE IV_VI SECRETION SYSTEM PROTEIN"/>
    <property type="match status" value="1"/>
</dbReference>
<dbReference type="NCBIfam" id="NF038228">
    <property type="entry name" value="IcmH_DotU_IVB"/>
    <property type="match status" value="1"/>
</dbReference>
<dbReference type="SUPFAM" id="SSF103088">
    <property type="entry name" value="OmpA-like"/>
    <property type="match status" value="1"/>
</dbReference>
<comment type="caution">
    <text evidence="4">The sequence shown here is derived from an EMBL/GenBank/DDBJ whole genome shotgun (WGS) entry which is preliminary data.</text>
</comment>
<sequence length="466" mass="49119">MSDNPFHEPGDEDRTIIRPAPGGRGAARLRPVEPAPEDTFGGRAAPMPAPPTSAPAPPPLPGDAADLAAAPGAGPLQAAATPLLLLMARLRGTYAAPDPGALRERAAAALREFERRSRAAGVSPEQLRPAHFALCAALDDVVLATPWGSQGVWALNPLIASFHQNVDAGERFFEVLAQLQRSPGANLAVLEVMYFCLALGFQGRYRLSPRGPAELDRLREDLHATIARQRGATPERELSPRWRGVAAPYRPARAQVPAWVLGSAAVALLAALFLWVSNRVEDASDALLARAQAAPPAVMPRLIRSAPVRPVPPPPAPAAPAPVDPLRGFLAPEIAQGLVVLDGTEAAPLVRLRAPGMFPSGSAALNPAFRPLLERIGEALRAERGPVLVIGHTDNQPIRSVAFPSNYALSTARAEAARRVIAAALGEPGRIAAEGRADAEPVESNATPAGREANRRIEVLLRREGG</sequence>
<evidence type="ECO:0000313" key="5">
    <source>
        <dbReference type="Proteomes" id="UP001243009"/>
    </source>
</evidence>
<keyword evidence="5" id="KW-1185">Reference proteome</keyword>
<dbReference type="NCBIfam" id="TIGR03350">
    <property type="entry name" value="type_VI_ompA"/>
    <property type="match status" value="1"/>
</dbReference>
<dbReference type="Gene3D" id="3.30.1330.60">
    <property type="entry name" value="OmpA-like domain"/>
    <property type="match status" value="1"/>
</dbReference>
<dbReference type="PANTHER" id="PTHR38033">
    <property type="entry name" value="MEMBRANE PROTEIN-RELATED"/>
    <property type="match status" value="1"/>
</dbReference>
<keyword evidence="1" id="KW-0472">Membrane</keyword>
<feature type="compositionally biased region" description="Pro residues" evidence="2">
    <location>
        <begin position="47"/>
        <end position="61"/>
    </location>
</feature>
<evidence type="ECO:0000313" key="4">
    <source>
        <dbReference type="EMBL" id="MDO9708753.1"/>
    </source>
</evidence>
<accession>A0ABT9DXZ1</accession>
<dbReference type="RefSeq" id="WP_305103619.1">
    <property type="nucleotide sequence ID" value="NZ_JAUTWS010000008.1"/>
</dbReference>
<dbReference type="EMBL" id="JAUTWS010000008">
    <property type="protein sequence ID" value="MDO9708753.1"/>
    <property type="molecule type" value="Genomic_DNA"/>
</dbReference>
<dbReference type="Proteomes" id="UP001243009">
    <property type="component" value="Unassembled WGS sequence"/>
</dbReference>
<evidence type="ECO:0000259" key="3">
    <source>
        <dbReference type="PROSITE" id="PS51123"/>
    </source>
</evidence>
<feature type="region of interest" description="Disordered" evidence="2">
    <location>
        <begin position="1"/>
        <end position="69"/>
    </location>
</feature>
<dbReference type="InterPro" id="IPR038522">
    <property type="entry name" value="T4/T6SS_DotU_sf"/>
</dbReference>
<evidence type="ECO:0000256" key="2">
    <source>
        <dbReference type="SAM" id="MobiDB-lite"/>
    </source>
</evidence>
<name>A0ABT9DXZ1_9PROT</name>
<dbReference type="Pfam" id="PF09850">
    <property type="entry name" value="DotU"/>
    <property type="match status" value="1"/>
</dbReference>
<gene>
    <name evidence="4" type="primary">tssL</name>
    <name evidence="4" type="ORF">Q7A36_10415</name>
</gene>
<evidence type="ECO:0000256" key="1">
    <source>
        <dbReference type="PROSITE-ProRule" id="PRU00473"/>
    </source>
</evidence>
<dbReference type="InterPro" id="IPR017732">
    <property type="entry name" value="T4/T6SS_DotU"/>
</dbReference>
<dbReference type="NCBIfam" id="TIGR03349">
    <property type="entry name" value="IV_VI_DotU"/>
    <property type="match status" value="1"/>
</dbReference>